<protein>
    <submittedName>
        <fullName evidence="2">Uncharacterized protein</fullName>
    </submittedName>
</protein>
<dbReference type="AlphaFoldDB" id="A0AA90JDY9"/>
<evidence type="ECO:0000256" key="1">
    <source>
        <dbReference type="SAM" id="SignalP"/>
    </source>
</evidence>
<evidence type="ECO:0000313" key="2">
    <source>
        <dbReference type="EMBL" id="MCY9279254.1"/>
    </source>
</evidence>
<organism evidence="2 3">
    <name type="scientific">Bacillus haynesii</name>
    <dbReference type="NCBI Taxonomy" id="1925021"/>
    <lineage>
        <taxon>Bacteria</taxon>
        <taxon>Bacillati</taxon>
        <taxon>Bacillota</taxon>
        <taxon>Bacilli</taxon>
        <taxon>Bacillales</taxon>
        <taxon>Bacillaceae</taxon>
        <taxon>Bacillus</taxon>
    </lineage>
</organism>
<sequence length="220" mass="23728">MLKRKLFSFTMALCSIILLVSTFPSNVFAKETFEDPNPLEGIKFTKISENASSFRIEEGGKTYEYVVETLNANTKDMKVRAKKYSVSKNGKKTLLESSTASAHKESSAYALAGCHGVTGSKVSWAGTRYSLYLSSCITKKIVNVINETKDATSAIAGIGAVLIKVAKFVPYVSAISGALWAVGAGFRAISGDGKYGIGFHFARNPFTGEVIEGIGVPWRQ</sequence>
<name>A0AA90JDY9_9BACI</name>
<proteinExistence type="predicted"/>
<dbReference type="EMBL" id="JALAXI010000003">
    <property type="protein sequence ID" value="MCY9279254.1"/>
    <property type="molecule type" value="Genomic_DNA"/>
</dbReference>
<dbReference type="Proteomes" id="UP001066455">
    <property type="component" value="Unassembled WGS sequence"/>
</dbReference>
<reference evidence="2" key="1">
    <citation type="submission" date="2022-02" db="EMBL/GenBank/DDBJ databases">
        <title>Crop Bioprotection Bacillus Genome Sequencing.</title>
        <authorList>
            <person name="Dunlap C."/>
        </authorList>
    </citation>
    <scope>NUCLEOTIDE SEQUENCE</scope>
    <source>
        <strain evidence="2">T20C14</strain>
    </source>
</reference>
<evidence type="ECO:0000313" key="3">
    <source>
        <dbReference type="Proteomes" id="UP001066455"/>
    </source>
</evidence>
<keyword evidence="1" id="KW-0732">Signal</keyword>
<comment type="caution">
    <text evidence="2">The sequence shown here is derived from an EMBL/GenBank/DDBJ whole genome shotgun (WGS) entry which is preliminary data.</text>
</comment>
<gene>
    <name evidence="2" type="ORF">MOE73_04090</name>
</gene>
<feature type="chain" id="PRO_5041714553" evidence="1">
    <location>
        <begin position="30"/>
        <end position="220"/>
    </location>
</feature>
<feature type="signal peptide" evidence="1">
    <location>
        <begin position="1"/>
        <end position="29"/>
    </location>
</feature>
<dbReference type="RefSeq" id="WP_268304884.1">
    <property type="nucleotide sequence ID" value="NZ_JALAJL010000060.1"/>
</dbReference>
<accession>A0AA90JDY9</accession>